<dbReference type="AlphaFoldDB" id="A0A2M9G6A8"/>
<dbReference type="Proteomes" id="UP000229498">
    <property type="component" value="Unassembled WGS sequence"/>
</dbReference>
<keyword evidence="1" id="KW-0489">Methyltransferase</keyword>
<dbReference type="InterPro" id="IPR029063">
    <property type="entry name" value="SAM-dependent_MTases_sf"/>
</dbReference>
<dbReference type="PANTHER" id="PTHR43861:SF1">
    <property type="entry name" value="TRANS-ACONITATE 2-METHYLTRANSFERASE"/>
    <property type="match status" value="1"/>
</dbReference>
<proteinExistence type="predicted"/>
<organism evidence="1 2">
    <name type="scientific">Minwuia thermotolerans</name>
    <dbReference type="NCBI Taxonomy" id="2056226"/>
    <lineage>
        <taxon>Bacteria</taxon>
        <taxon>Pseudomonadati</taxon>
        <taxon>Pseudomonadota</taxon>
        <taxon>Alphaproteobacteria</taxon>
        <taxon>Minwuiales</taxon>
        <taxon>Minwuiaceae</taxon>
        <taxon>Minwuia</taxon>
    </lineage>
</organism>
<dbReference type="Gene3D" id="3.40.50.150">
    <property type="entry name" value="Vaccinia Virus protein VP39"/>
    <property type="match status" value="1"/>
</dbReference>
<dbReference type="RefSeq" id="WP_109796176.1">
    <property type="nucleotide sequence ID" value="NZ_PHIG01000007.1"/>
</dbReference>
<reference evidence="1 2" key="1">
    <citation type="submission" date="2017-11" db="EMBL/GenBank/DDBJ databases">
        <title>Draft genome sequence of Rhizobiales bacterium SY3-13.</title>
        <authorList>
            <person name="Sun C."/>
        </authorList>
    </citation>
    <scope>NUCLEOTIDE SEQUENCE [LARGE SCALE GENOMIC DNA]</scope>
    <source>
        <strain evidence="1 2">SY3-13</strain>
    </source>
</reference>
<keyword evidence="1" id="KW-0808">Transferase</keyword>
<protein>
    <submittedName>
        <fullName evidence="1">Methyltransferase</fullName>
    </submittedName>
</protein>
<dbReference type="Pfam" id="PF13489">
    <property type="entry name" value="Methyltransf_23"/>
    <property type="match status" value="1"/>
</dbReference>
<dbReference type="GO" id="GO:0008168">
    <property type="term" value="F:methyltransferase activity"/>
    <property type="evidence" value="ECO:0007669"/>
    <property type="project" value="UniProtKB-KW"/>
</dbReference>
<sequence length="233" mass="27208">MSHNLKTKTSAEEYQQRHKEGYGLRYPDGHIIRAYEQVIRKHFDDKISERSLLDFGCWNGTHTKYFSDKGFDIYGVDIVEGALEEARSINPDYQDNFFKIDDNSNLNNVLSQKFDVIFSNQVLYFLTPTTFEKRLREFDSLLKQGGIILATMMARDSYWSMYSKGIQQNGLEEIDLSNHKRLKGKHYVRFIESKEHLSSVFYVFKTLKIGYYSSTIDVNEGIGSHYIFIGAKR</sequence>
<dbReference type="EMBL" id="PHIG01000007">
    <property type="protein sequence ID" value="PJK31206.1"/>
    <property type="molecule type" value="Genomic_DNA"/>
</dbReference>
<accession>A0A2M9G6A8</accession>
<dbReference type="OrthoDB" id="9787738at2"/>
<gene>
    <name evidence="1" type="ORF">CVT23_02965</name>
</gene>
<keyword evidence="2" id="KW-1185">Reference proteome</keyword>
<evidence type="ECO:0000313" key="1">
    <source>
        <dbReference type="EMBL" id="PJK31206.1"/>
    </source>
</evidence>
<comment type="caution">
    <text evidence="1">The sequence shown here is derived from an EMBL/GenBank/DDBJ whole genome shotgun (WGS) entry which is preliminary data.</text>
</comment>
<dbReference type="CDD" id="cd02440">
    <property type="entry name" value="AdoMet_MTases"/>
    <property type="match status" value="1"/>
</dbReference>
<evidence type="ECO:0000313" key="2">
    <source>
        <dbReference type="Proteomes" id="UP000229498"/>
    </source>
</evidence>
<name>A0A2M9G6A8_9PROT</name>
<dbReference type="SUPFAM" id="SSF53335">
    <property type="entry name" value="S-adenosyl-L-methionine-dependent methyltransferases"/>
    <property type="match status" value="1"/>
</dbReference>
<dbReference type="GO" id="GO:0032259">
    <property type="term" value="P:methylation"/>
    <property type="evidence" value="ECO:0007669"/>
    <property type="project" value="UniProtKB-KW"/>
</dbReference>
<dbReference type="PANTHER" id="PTHR43861">
    <property type="entry name" value="TRANS-ACONITATE 2-METHYLTRANSFERASE-RELATED"/>
    <property type="match status" value="1"/>
</dbReference>